<keyword evidence="2" id="KW-1185">Reference proteome</keyword>
<evidence type="ECO:0000313" key="1">
    <source>
        <dbReference type="EMBL" id="KAF4115144.1"/>
    </source>
</evidence>
<accession>A0A7J6D8B5</accession>
<sequence length="137" mass="15302">MPGGHHLSRCDWQHNALTSRLMCTSRWLEIHTKPHLRHLLPRTLLETTPHHSLSATNHSHLAMHVFGALRTASAVKALDAMVHSAAEVFFSPSCGASVEKHFKNLRSWLQKTGTLLDDATESRADAEDLKVNVRSII</sequence>
<dbReference type="AlphaFoldDB" id="A0A7J6D8B5"/>
<evidence type="ECO:0000313" key="2">
    <source>
        <dbReference type="Proteomes" id="UP000579812"/>
    </source>
</evidence>
<dbReference type="EMBL" id="JAAMOB010000003">
    <property type="protein sequence ID" value="KAF4115144.1"/>
    <property type="molecule type" value="Genomic_DNA"/>
</dbReference>
<comment type="caution">
    <text evidence="1">The sequence shown here is derived from an EMBL/GenBank/DDBJ whole genome shotgun (WGS) entry which is preliminary data.</text>
</comment>
<reference evidence="1 2" key="1">
    <citation type="submission" date="2020-04" db="EMBL/GenBank/DDBJ databases">
        <title>Chromosome-level genome assembly of a cyprinid fish Onychostoma macrolepis by integration of Nanopore Sequencing, Bionano and Hi-C technology.</title>
        <authorList>
            <person name="Wang D."/>
        </authorList>
    </citation>
    <scope>NUCLEOTIDE SEQUENCE [LARGE SCALE GENOMIC DNA]</scope>
    <source>
        <strain evidence="1">SWU-2019</strain>
        <tissue evidence="1">Muscle</tissue>
    </source>
</reference>
<proteinExistence type="predicted"/>
<organism evidence="1 2">
    <name type="scientific">Onychostoma macrolepis</name>
    <dbReference type="NCBI Taxonomy" id="369639"/>
    <lineage>
        <taxon>Eukaryota</taxon>
        <taxon>Metazoa</taxon>
        <taxon>Chordata</taxon>
        <taxon>Craniata</taxon>
        <taxon>Vertebrata</taxon>
        <taxon>Euteleostomi</taxon>
        <taxon>Actinopterygii</taxon>
        <taxon>Neopterygii</taxon>
        <taxon>Teleostei</taxon>
        <taxon>Ostariophysi</taxon>
        <taxon>Cypriniformes</taxon>
        <taxon>Cyprinidae</taxon>
        <taxon>Acrossocheilinae</taxon>
        <taxon>Onychostoma</taxon>
    </lineage>
</organism>
<dbReference type="Proteomes" id="UP000579812">
    <property type="component" value="Unassembled WGS sequence"/>
</dbReference>
<gene>
    <name evidence="1" type="ORF">G5714_002633</name>
</gene>
<name>A0A7J6D8B5_9TELE</name>
<protein>
    <submittedName>
        <fullName evidence="1">Uncharacterized protein</fullName>
    </submittedName>
</protein>